<keyword evidence="1" id="KW-1133">Transmembrane helix</keyword>
<dbReference type="AlphaFoldDB" id="A0A9D1EXJ3"/>
<accession>A0A9D1EXJ3</accession>
<protein>
    <submittedName>
        <fullName evidence="2">Uncharacterized protein</fullName>
    </submittedName>
</protein>
<dbReference type="Proteomes" id="UP000823928">
    <property type="component" value="Unassembled WGS sequence"/>
</dbReference>
<proteinExistence type="predicted"/>
<comment type="caution">
    <text evidence="2">The sequence shown here is derived from an EMBL/GenBank/DDBJ whole genome shotgun (WGS) entry which is preliminary data.</text>
</comment>
<name>A0A9D1EXJ3_9BACT</name>
<keyword evidence="1" id="KW-0812">Transmembrane</keyword>
<organism evidence="2 3">
    <name type="scientific">Candidatus Scatousia excrementigallinarum</name>
    <dbReference type="NCBI Taxonomy" id="2840935"/>
    <lineage>
        <taxon>Bacteria</taxon>
        <taxon>Candidatus Scatousia</taxon>
    </lineage>
</organism>
<dbReference type="EMBL" id="DVIU01000074">
    <property type="protein sequence ID" value="HIS35663.1"/>
    <property type="molecule type" value="Genomic_DNA"/>
</dbReference>
<evidence type="ECO:0000313" key="2">
    <source>
        <dbReference type="EMBL" id="HIS35663.1"/>
    </source>
</evidence>
<evidence type="ECO:0000313" key="3">
    <source>
        <dbReference type="Proteomes" id="UP000823928"/>
    </source>
</evidence>
<keyword evidence="1" id="KW-0472">Membrane</keyword>
<evidence type="ECO:0000256" key="1">
    <source>
        <dbReference type="SAM" id="Phobius"/>
    </source>
</evidence>
<feature type="transmembrane region" description="Helical" evidence="1">
    <location>
        <begin position="59"/>
        <end position="77"/>
    </location>
</feature>
<gene>
    <name evidence="2" type="ORF">IAC10_03415</name>
</gene>
<sequence>MIDKIAAVLTNPSFVNFAQNTKATVATESLFKAAGRPAFIMMDKNVDKDTRRYAAVKEGLYQILCLGIYMTLVAVFFKNAGFKLAQKLMKNDKVLPAFKNADEYENYYKVALMPLKQRQSSNLLPKISDTLKEDKFSKTTLKENLLTQQKPNLYEAGKGAIELSYLTGSVIGLAWIASEISNKILHPIMGAMGLEKSKTRRNDS</sequence>
<reference evidence="2" key="1">
    <citation type="submission" date="2020-10" db="EMBL/GenBank/DDBJ databases">
        <authorList>
            <person name="Gilroy R."/>
        </authorList>
    </citation>
    <scope>NUCLEOTIDE SEQUENCE</scope>
    <source>
        <strain evidence="2">6276</strain>
    </source>
</reference>
<reference evidence="2" key="2">
    <citation type="journal article" date="2021" name="PeerJ">
        <title>Extensive microbial diversity within the chicken gut microbiome revealed by metagenomics and culture.</title>
        <authorList>
            <person name="Gilroy R."/>
            <person name="Ravi A."/>
            <person name="Getino M."/>
            <person name="Pursley I."/>
            <person name="Horton D.L."/>
            <person name="Alikhan N.F."/>
            <person name="Baker D."/>
            <person name="Gharbi K."/>
            <person name="Hall N."/>
            <person name="Watson M."/>
            <person name="Adriaenssens E.M."/>
            <person name="Foster-Nyarko E."/>
            <person name="Jarju S."/>
            <person name="Secka A."/>
            <person name="Antonio M."/>
            <person name="Oren A."/>
            <person name="Chaudhuri R.R."/>
            <person name="La Ragione R."/>
            <person name="Hildebrand F."/>
            <person name="Pallen M.J."/>
        </authorList>
    </citation>
    <scope>NUCLEOTIDE SEQUENCE</scope>
    <source>
        <strain evidence="2">6276</strain>
    </source>
</reference>